<dbReference type="InterPro" id="IPR007867">
    <property type="entry name" value="GMC_OxRtase_C"/>
</dbReference>
<dbReference type="STRING" id="98765.A0A2R6NH43"/>
<sequence>MSSSIPEYDIIFAGGGTASCVTAGRLADADPSLRILIVEAGPHTQENLAHTQPARYLSHLAPTTKTMRFVIANPEPELDGRQTIVPCGQCVGGGSSVNFMMYARASASDYDDWEAFGNPGWGSKDIIPLLKKTESYELAPGNDAHGYSGPLKVSYGGAFTNIGKDYLEVAAVYDPKRGVTDDPNGLYEGSINKWIDPKTGKRQDVPHQYLYNKDHQNVTIQTGSLVKRVIIEDKTVVGVEYVQNPSLYPDANGEVTIARAKRLVVVSSGSLGTPCVLERSGIGAKSILEKHGIEQIVDLPGVGENYHDHQVVFPPYLASEESETIDAIVRNEGSEIDKWTSQWLNDGTGLMSSNALDAGIKFRPSEEELKVIGPAFEKRWKEHFANAPDKPVMWMGSISMMVGDISIAPARKYFSMCYFLDYPSSTGFVHINSATDPSVPPEFETGFLKQSADLEVLKWAYKRTREYARRMACFRGLYVPNHPQFAENSLAARKDEVLPAAIDAPDIVYSEEDDKAVETYIRKVVATSWHSNTYSTAMVIGEKAAVIIADELGIKNI</sequence>
<feature type="binding site" evidence="3">
    <location>
        <begin position="529"/>
        <end position="530"/>
    </location>
    <ligand>
        <name>FAD</name>
        <dbReference type="ChEBI" id="CHEBI:57692"/>
    </ligand>
</feature>
<dbReference type="SUPFAM" id="SSF51905">
    <property type="entry name" value="FAD/NAD(P)-binding domain"/>
    <property type="match status" value="1"/>
</dbReference>
<evidence type="ECO:0000256" key="2">
    <source>
        <dbReference type="ARBA" id="ARBA00010790"/>
    </source>
</evidence>
<proteinExistence type="inferred from homology"/>
<evidence type="ECO:0000259" key="4">
    <source>
        <dbReference type="PROSITE" id="PS00624"/>
    </source>
</evidence>
<dbReference type="AlphaFoldDB" id="A0A2R6NH43"/>
<comment type="similarity">
    <text evidence="2">Belongs to the GMC oxidoreductase family.</text>
</comment>
<evidence type="ECO:0000313" key="6">
    <source>
        <dbReference type="Proteomes" id="UP000186601"/>
    </source>
</evidence>
<name>A0A2R6NH43_9APHY</name>
<comment type="cofactor">
    <cofactor evidence="1 3">
        <name>FAD</name>
        <dbReference type="ChEBI" id="CHEBI:57692"/>
    </cofactor>
</comment>
<dbReference type="GO" id="GO:0050660">
    <property type="term" value="F:flavin adenine dinucleotide binding"/>
    <property type="evidence" value="ECO:0007669"/>
    <property type="project" value="InterPro"/>
</dbReference>
<organism evidence="5 6">
    <name type="scientific">Hermanssonia centrifuga</name>
    <dbReference type="NCBI Taxonomy" id="98765"/>
    <lineage>
        <taxon>Eukaryota</taxon>
        <taxon>Fungi</taxon>
        <taxon>Dikarya</taxon>
        <taxon>Basidiomycota</taxon>
        <taxon>Agaricomycotina</taxon>
        <taxon>Agaricomycetes</taxon>
        <taxon>Polyporales</taxon>
        <taxon>Meruliaceae</taxon>
        <taxon>Hermanssonia</taxon>
    </lineage>
</organism>
<gene>
    <name evidence="5" type="ORF">PHLCEN_2v12496</name>
</gene>
<keyword evidence="6" id="KW-1185">Reference proteome</keyword>
<reference evidence="5 6" key="1">
    <citation type="submission" date="2018-02" db="EMBL/GenBank/DDBJ databases">
        <title>Genome sequence of the basidiomycete white-rot fungus Phlebia centrifuga.</title>
        <authorList>
            <person name="Granchi Z."/>
            <person name="Peng M."/>
            <person name="de Vries R.P."/>
            <person name="Hilden K."/>
            <person name="Makela M.R."/>
            <person name="Grigoriev I."/>
            <person name="Riley R."/>
        </authorList>
    </citation>
    <scope>NUCLEOTIDE SEQUENCE [LARGE SCALE GENOMIC DNA]</scope>
    <source>
        <strain evidence="5 6">FBCC195</strain>
    </source>
</reference>
<dbReference type="PROSITE" id="PS00624">
    <property type="entry name" value="GMC_OXRED_2"/>
    <property type="match status" value="1"/>
</dbReference>
<dbReference type="PANTHER" id="PTHR11552">
    <property type="entry name" value="GLUCOSE-METHANOL-CHOLINE GMC OXIDOREDUCTASE"/>
    <property type="match status" value="1"/>
</dbReference>
<dbReference type="PANTHER" id="PTHR11552:SF78">
    <property type="entry name" value="GLUCOSE-METHANOL-CHOLINE OXIDOREDUCTASE N-TERMINAL DOMAIN-CONTAINING PROTEIN"/>
    <property type="match status" value="1"/>
</dbReference>
<dbReference type="PIRSF" id="PIRSF000137">
    <property type="entry name" value="Alcohol_oxidase"/>
    <property type="match status" value="1"/>
</dbReference>
<keyword evidence="3" id="KW-0274">FAD</keyword>
<protein>
    <recommendedName>
        <fullName evidence="4">Glucose-methanol-choline oxidoreductase N-terminal domain-containing protein</fullName>
    </recommendedName>
</protein>
<dbReference type="InterPro" id="IPR000172">
    <property type="entry name" value="GMC_OxRdtase_N"/>
</dbReference>
<dbReference type="InterPro" id="IPR036188">
    <property type="entry name" value="FAD/NAD-bd_sf"/>
</dbReference>
<dbReference type="Pfam" id="PF00732">
    <property type="entry name" value="GMC_oxred_N"/>
    <property type="match status" value="1"/>
</dbReference>
<dbReference type="GO" id="GO:0016614">
    <property type="term" value="F:oxidoreductase activity, acting on CH-OH group of donors"/>
    <property type="evidence" value="ECO:0007669"/>
    <property type="project" value="InterPro"/>
</dbReference>
<dbReference type="InterPro" id="IPR012132">
    <property type="entry name" value="GMC_OxRdtase"/>
</dbReference>
<feature type="binding site" evidence="3">
    <location>
        <position position="226"/>
    </location>
    <ligand>
        <name>FAD</name>
        <dbReference type="ChEBI" id="CHEBI:57692"/>
    </ligand>
</feature>
<dbReference type="Gene3D" id="3.30.560.10">
    <property type="entry name" value="Glucose Oxidase, domain 3"/>
    <property type="match status" value="1"/>
</dbReference>
<evidence type="ECO:0000256" key="1">
    <source>
        <dbReference type="ARBA" id="ARBA00001974"/>
    </source>
</evidence>
<dbReference type="EMBL" id="MLYV02001259">
    <property type="protein sequence ID" value="PSR71643.1"/>
    <property type="molecule type" value="Genomic_DNA"/>
</dbReference>
<dbReference type="OrthoDB" id="269227at2759"/>
<dbReference type="Proteomes" id="UP000186601">
    <property type="component" value="Unassembled WGS sequence"/>
</dbReference>
<dbReference type="Pfam" id="PF05199">
    <property type="entry name" value="GMC_oxred_C"/>
    <property type="match status" value="1"/>
</dbReference>
<dbReference type="SUPFAM" id="SSF54373">
    <property type="entry name" value="FAD-linked reductases, C-terminal domain"/>
    <property type="match status" value="1"/>
</dbReference>
<evidence type="ECO:0000313" key="5">
    <source>
        <dbReference type="EMBL" id="PSR71643.1"/>
    </source>
</evidence>
<accession>A0A2R6NH43</accession>
<comment type="caution">
    <text evidence="5">The sequence shown here is derived from an EMBL/GenBank/DDBJ whole genome shotgun (WGS) entry which is preliminary data.</text>
</comment>
<dbReference type="Gene3D" id="3.50.50.60">
    <property type="entry name" value="FAD/NAD(P)-binding domain"/>
    <property type="match status" value="1"/>
</dbReference>
<feature type="domain" description="Glucose-methanol-choline oxidoreductase N-terminal" evidence="4">
    <location>
        <begin position="269"/>
        <end position="283"/>
    </location>
</feature>
<keyword evidence="3" id="KW-0285">Flavoprotein</keyword>
<evidence type="ECO:0000256" key="3">
    <source>
        <dbReference type="PIRSR" id="PIRSR000137-2"/>
    </source>
</evidence>